<accession>A0ABT1PQR1</accession>
<evidence type="ECO:0000313" key="2">
    <source>
        <dbReference type="EMBL" id="MCQ4080008.1"/>
    </source>
</evidence>
<name>A0ABT1PQR1_9ACTN</name>
<keyword evidence="3" id="KW-1185">Reference proteome</keyword>
<dbReference type="RefSeq" id="WP_255918872.1">
    <property type="nucleotide sequence ID" value="NZ_JANFNG010000002.1"/>
</dbReference>
<gene>
    <name evidence="2" type="ORF">NGB36_05225</name>
</gene>
<comment type="caution">
    <text evidence="2">The sequence shown here is derived from an EMBL/GenBank/DDBJ whole genome shotgun (WGS) entry which is preliminary data.</text>
</comment>
<dbReference type="EMBL" id="JANFNG010000002">
    <property type="protein sequence ID" value="MCQ4080008.1"/>
    <property type="molecule type" value="Genomic_DNA"/>
</dbReference>
<protein>
    <submittedName>
        <fullName evidence="2">Uncharacterized protein</fullName>
    </submittedName>
</protein>
<feature type="region of interest" description="Disordered" evidence="1">
    <location>
        <begin position="21"/>
        <end position="46"/>
    </location>
</feature>
<proteinExistence type="predicted"/>
<organism evidence="2 3">
    <name type="scientific">Streptomyces humicola</name>
    <dbReference type="NCBI Taxonomy" id="2953240"/>
    <lineage>
        <taxon>Bacteria</taxon>
        <taxon>Bacillati</taxon>
        <taxon>Actinomycetota</taxon>
        <taxon>Actinomycetes</taxon>
        <taxon>Kitasatosporales</taxon>
        <taxon>Streptomycetaceae</taxon>
        <taxon>Streptomyces</taxon>
    </lineage>
</organism>
<sequence>MSEYTWSTPVKLATDISVSEVGPNAPNDPSKALRAGSKCRTWRSTR</sequence>
<dbReference type="Proteomes" id="UP001057702">
    <property type="component" value="Unassembled WGS sequence"/>
</dbReference>
<reference evidence="2" key="1">
    <citation type="submission" date="2022-06" db="EMBL/GenBank/DDBJ databases">
        <title>Draft genome sequence of Streptomyces sp. RB6PN25 isolated from peat swamp forest in Thailand.</title>
        <authorList>
            <person name="Duangmal K."/>
            <person name="Klaysubun C."/>
        </authorList>
    </citation>
    <scope>NUCLEOTIDE SEQUENCE</scope>
    <source>
        <strain evidence="2">RB6PN25</strain>
    </source>
</reference>
<evidence type="ECO:0000313" key="3">
    <source>
        <dbReference type="Proteomes" id="UP001057702"/>
    </source>
</evidence>
<evidence type="ECO:0000256" key="1">
    <source>
        <dbReference type="SAM" id="MobiDB-lite"/>
    </source>
</evidence>